<evidence type="ECO:0000256" key="10">
    <source>
        <dbReference type="SAM" id="Phobius"/>
    </source>
</evidence>
<evidence type="ECO:0000256" key="6">
    <source>
        <dbReference type="ARBA" id="ARBA00022692"/>
    </source>
</evidence>
<evidence type="ECO:0000313" key="12">
    <source>
        <dbReference type="EMBL" id="NDL68231.1"/>
    </source>
</evidence>
<keyword evidence="4" id="KW-1003">Cell membrane</keyword>
<dbReference type="Pfam" id="PF00482">
    <property type="entry name" value="T2SSF"/>
    <property type="match status" value="2"/>
</dbReference>
<evidence type="ECO:0000256" key="7">
    <source>
        <dbReference type="ARBA" id="ARBA00022989"/>
    </source>
</evidence>
<evidence type="ECO:0000313" key="13">
    <source>
        <dbReference type="Proteomes" id="UP000461585"/>
    </source>
</evidence>
<dbReference type="InterPro" id="IPR003004">
    <property type="entry name" value="GspF/PilC"/>
</dbReference>
<dbReference type="RefSeq" id="WP_162370955.1">
    <property type="nucleotide sequence ID" value="NZ_JAAEEH010000031.1"/>
</dbReference>
<proteinExistence type="inferred from homology"/>
<reference evidence="12 13" key="1">
    <citation type="submission" date="2020-01" db="EMBL/GenBank/DDBJ databases">
        <title>Anaeroalcalibacter tamaniensis gen. nov., sp. nov., moderately halophilic strictly anaerobic fermenter bacterium from mud volcano of Taman peninsula.</title>
        <authorList>
            <person name="Frolova A."/>
            <person name="Merkel A.Y."/>
            <person name="Slobodkin A.I."/>
        </authorList>
    </citation>
    <scope>NUCLEOTIDE SEQUENCE [LARGE SCALE GENOMIC DNA]</scope>
    <source>
        <strain evidence="12 13">F-3ap</strain>
    </source>
</reference>
<accession>A0A7X5HXD1</accession>
<evidence type="ECO:0000256" key="3">
    <source>
        <dbReference type="ARBA" id="ARBA00022448"/>
    </source>
</evidence>
<dbReference type="AlphaFoldDB" id="A0A7X5HXD1"/>
<dbReference type="InterPro" id="IPR001992">
    <property type="entry name" value="T2SS_GspF/T4SS_PilC_CS"/>
</dbReference>
<comment type="caution">
    <text evidence="12">The sequence shown here is derived from an EMBL/GenBank/DDBJ whole genome shotgun (WGS) entry which is preliminary data.</text>
</comment>
<dbReference type="PROSITE" id="PS00874">
    <property type="entry name" value="T2SP_F"/>
    <property type="match status" value="1"/>
</dbReference>
<keyword evidence="3 9" id="KW-0813">Transport</keyword>
<comment type="subcellular location">
    <subcellularLocation>
        <location evidence="1">Cell inner membrane</location>
        <topology evidence="1">Multi-pass membrane protein</topology>
    </subcellularLocation>
    <subcellularLocation>
        <location evidence="9">Cell membrane</location>
        <topology evidence="9">Multi-pass membrane protein</topology>
    </subcellularLocation>
</comment>
<keyword evidence="5" id="KW-0997">Cell inner membrane</keyword>
<feature type="domain" description="Type II secretion system protein GspF" evidence="11">
    <location>
        <begin position="37"/>
        <end position="160"/>
    </location>
</feature>
<evidence type="ECO:0000256" key="1">
    <source>
        <dbReference type="ARBA" id="ARBA00004429"/>
    </source>
</evidence>
<feature type="transmembrane region" description="Helical" evidence="10">
    <location>
        <begin position="343"/>
        <end position="363"/>
    </location>
</feature>
<comment type="similarity">
    <text evidence="2 9">Belongs to the GSP F family.</text>
</comment>
<dbReference type="InterPro" id="IPR018076">
    <property type="entry name" value="T2SS_GspF_dom"/>
</dbReference>
<dbReference type="Gene3D" id="1.20.81.30">
    <property type="entry name" value="Type II secretion system (T2SS), domain F"/>
    <property type="match status" value="2"/>
</dbReference>
<dbReference type="InterPro" id="IPR042094">
    <property type="entry name" value="T2SS_GspF_sf"/>
</dbReference>
<dbReference type="PANTHER" id="PTHR30012:SF0">
    <property type="entry name" value="TYPE II SECRETION SYSTEM PROTEIN F-RELATED"/>
    <property type="match status" value="1"/>
</dbReference>
<dbReference type="Proteomes" id="UP000461585">
    <property type="component" value="Unassembled WGS sequence"/>
</dbReference>
<dbReference type="FunFam" id="1.20.81.30:FF:000001">
    <property type="entry name" value="Type II secretion system protein F"/>
    <property type="match status" value="2"/>
</dbReference>
<evidence type="ECO:0000256" key="5">
    <source>
        <dbReference type="ARBA" id="ARBA00022519"/>
    </source>
</evidence>
<keyword evidence="13" id="KW-1185">Reference proteome</keyword>
<evidence type="ECO:0000256" key="9">
    <source>
        <dbReference type="RuleBase" id="RU003923"/>
    </source>
</evidence>
<evidence type="ECO:0000259" key="11">
    <source>
        <dbReference type="Pfam" id="PF00482"/>
    </source>
</evidence>
<sequence>MLRVNQNFPVSIQEKVRVGSREINIEKKVTSKDLAFFCRQLHAMLTAGSTVLRCLDIMKQQLDHKVLRATVGQMHTDVQKGKVLSKAMADHPKVFPNLMVFMVESGELSGTLDDILERLAVYFEKDYKLKNKVKSAMVYPIVLVVLSIVVVNFLVLFIMPTFVGMFESSGVELPGTTKFLLGVSRFFFNNIGIIFIGIFLVLVLIVRFIASDAGRLFIDRIKLKIPVVKELNVKIMTARFSRNLSTMLSSGVPLLTALENISRIIGNKVVENMLQEYREEIQKGTELHVAVKNSHFFPPMLDNMMEIGKESGTLDNILGKTADYYDEEVEQALQRLVTLFEPMMILVLGVVIGFIVISMYMPLFDLAQTI</sequence>
<evidence type="ECO:0000256" key="4">
    <source>
        <dbReference type="ARBA" id="ARBA00022475"/>
    </source>
</evidence>
<gene>
    <name evidence="12" type="ORF">GXN74_10805</name>
</gene>
<dbReference type="PRINTS" id="PR00812">
    <property type="entry name" value="BCTERIALGSPF"/>
</dbReference>
<feature type="transmembrane region" description="Helical" evidence="10">
    <location>
        <begin position="138"/>
        <end position="166"/>
    </location>
</feature>
<dbReference type="PANTHER" id="PTHR30012">
    <property type="entry name" value="GENERAL SECRETION PATHWAY PROTEIN"/>
    <property type="match status" value="1"/>
</dbReference>
<feature type="domain" description="Type II secretion system protein GspF" evidence="11">
    <location>
        <begin position="240"/>
        <end position="362"/>
    </location>
</feature>
<evidence type="ECO:0000256" key="8">
    <source>
        <dbReference type="ARBA" id="ARBA00023136"/>
    </source>
</evidence>
<dbReference type="GO" id="GO:0005886">
    <property type="term" value="C:plasma membrane"/>
    <property type="evidence" value="ECO:0007669"/>
    <property type="project" value="UniProtKB-SubCell"/>
</dbReference>
<keyword evidence="6 9" id="KW-0812">Transmembrane</keyword>
<protein>
    <submittedName>
        <fullName evidence="12">Type II secretion system F family protein</fullName>
    </submittedName>
</protein>
<keyword evidence="8 10" id="KW-0472">Membrane</keyword>
<organism evidence="12 13">
    <name type="scientific">Anaerotalea alkaliphila</name>
    <dbReference type="NCBI Taxonomy" id="2662126"/>
    <lineage>
        <taxon>Bacteria</taxon>
        <taxon>Bacillati</taxon>
        <taxon>Bacillota</taxon>
        <taxon>Clostridia</taxon>
        <taxon>Eubacteriales</taxon>
        <taxon>Anaerotalea</taxon>
    </lineage>
</organism>
<feature type="transmembrane region" description="Helical" evidence="10">
    <location>
        <begin position="186"/>
        <end position="210"/>
    </location>
</feature>
<dbReference type="GO" id="GO:0009306">
    <property type="term" value="P:protein secretion"/>
    <property type="evidence" value="ECO:0007669"/>
    <property type="project" value="InterPro"/>
</dbReference>
<keyword evidence="7 10" id="KW-1133">Transmembrane helix</keyword>
<name>A0A7X5HXD1_9FIRM</name>
<dbReference type="EMBL" id="JAAEEH010000031">
    <property type="protein sequence ID" value="NDL68231.1"/>
    <property type="molecule type" value="Genomic_DNA"/>
</dbReference>
<evidence type="ECO:0000256" key="2">
    <source>
        <dbReference type="ARBA" id="ARBA00005745"/>
    </source>
</evidence>